<comment type="caution">
    <text evidence="2">The sequence shown here is derived from an EMBL/GenBank/DDBJ whole genome shotgun (WGS) entry which is preliminary data.</text>
</comment>
<feature type="region of interest" description="Disordered" evidence="1">
    <location>
        <begin position="24"/>
        <end position="46"/>
    </location>
</feature>
<evidence type="ECO:0000256" key="1">
    <source>
        <dbReference type="SAM" id="MobiDB-lite"/>
    </source>
</evidence>
<reference evidence="2" key="1">
    <citation type="journal article" date="2012" name="PLoS ONE">
        <title>Gene sets for utilization of primary and secondary nutrition supplies in the distal gut of endangered iberian lynx.</title>
        <authorList>
            <person name="Alcaide M."/>
            <person name="Messina E."/>
            <person name="Richter M."/>
            <person name="Bargiela R."/>
            <person name="Peplies J."/>
            <person name="Huws S.A."/>
            <person name="Newbold C.J."/>
            <person name="Golyshin P.N."/>
            <person name="Simon M.A."/>
            <person name="Lopez G."/>
            <person name="Yakimov M.M."/>
            <person name="Ferrer M."/>
        </authorList>
    </citation>
    <scope>NUCLEOTIDE SEQUENCE</scope>
</reference>
<accession>J9GT76</accession>
<gene>
    <name evidence="2" type="ORF">EVA_08395</name>
</gene>
<feature type="compositionally biased region" description="Basic and acidic residues" evidence="1">
    <location>
        <begin position="24"/>
        <end position="40"/>
    </location>
</feature>
<sequence length="46" mass="4996">MGLPVGKGEMQRSYHIPLEEIKINETEAGEKKAARNREDAGGTLIG</sequence>
<name>J9GT76_9ZZZZ</name>
<proteinExistence type="predicted"/>
<dbReference type="AlphaFoldDB" id="J9GT76"/>
<organism evidence="2">
    <name type="scientific">gut metagenome</name>
    <dbReference type="NCBI Taxonomy" id="749906"/>
    <lineage>
        <taxon>unclassified sequences</taxon>
        <taxon>metagenomes</taxon>
        <taxon>organismal metagenomes</taxon>
    </lineage>
</organism>
<dbReference type="EMBL" id="AMCI01002134">
    <property type="protein sequence ID" value="EJX03505.1"/>
    <property type="molecule type" value="Genomic_DNA"/>
</dbReference>
<evidence type="ECO:0000313" key="2">
    <source>
        <dbReference type="EMBL" id="EJX03505.1"/>
    </source>
</evidence>
<protein>
    <submittedName>
        <fullName evidence="2">Uncharacterized protein</fullName>
    </submittedName>
</protein>